<evidence type="ECO:0000313" key="3">
    <source>
        <dbReference type="Proteomes" id="UP001596191"/>
    </source>
</evidence>
<dbReference type="InterPro" id="IPR057087">
    <property type="entry name" value="Gp12-like"/>
</dbReference>
<evidence type="ECO:0000313" key="2">
    <source>
        <dbReference type="EMBL" id="MFC6275606.1"/>
    </source>
</evidence>
<dbReference type="EMBL" id="JBHSSJ010000012">
    <property type="protein sequence ID" value="MFC6275606.1"/>
    <property type="molecule type" value="Genomic_DNA"/>
</dbReference>
<gene>
    <name evidence="2" type="ORF">ACFQET_08780</name>
</gene>
<comment type="caution">
    <text evidence="2">The sequence shown here is derived from an EMBL/GenBank/DDBJ whole genome shotgun (WGS) entry which is preliminary data.</text>
</comment>
<dbReference type="Proteomes" id="UP001596191">
    <property type="component" value="Unassembled WGS sequence"/>
</dbReference>
<protein>
    <submittedName>
        <fullName evidence="2">LIC_12616 family protein</fullName>
    </submittedName>
</protein>
<feature type="domain" description="Phage neck terminator protein gp12-like" evidence="1">
    <location>
        <begin position="18"/>
        <end position="157"/>
    </location>
</feature>
<organism evidence="2 3">
    <name type="scientific">Levilactobacillus tangyuanensis</name>
    <dbReference type="NCBI Taxonomy" id="2486021"/>
    <lineage>
        <taxon>Bacteria</taxon>
        <taxon>Bacillati</taxon>
        <taxon>Bacillota</taxon>
        <taxon>Bacilli</taxon>
        <taxon>Lactobacillales</taxon>
        <taxon>Lactobacillaceae</taxon>
        <taxon>Levilactobacillus</taxon>
    </lineage>
</organism>
<sequence length="166" mass="18771">MSPFDHKTVDFEQTLTPLIKMIGQITDIKVVPNEQIKKATKPPFVTYYPLTFDDPVFGDATANDGQFEAVISLDVFADTLSVGMQKCGDLRSYLLDRYTRQLLKRDGHIAIRSASVPQTRSITDLPFSTVHHHGFDLTIQYFRKYQSPIDTITSVGGFSYTTKEDE</sequence>
<reference evidence="3" key="1">
    <citation type="journal article" date="2019" name="Int. J. Syst. Evol. Microbiol.">
        <title>The Global Catalogue of Microorganisms (GCM) 10K type strain sequencing project: providing services to taxonomists for standard genome sequencing and annotation.</title>
        <authorList>
            <consortium name="The Broad Institute Genomics Platform"/>
            <consortium name="The Broad Institute Genome Sequencing Center for Infectious Disease"/>
            <person name="Wu L."/>
            <person name="Ma J."/>
        </authorList>
    </citation>
    <scope>NUCLEOTIDE SEQUENCE [LARGE SCALE GENOMIC DNA]</scope>
    <source>
        <strain evidence="3">CCM 8907</strain>
    </source>
</reference>
<evidence type="ECO:0000259" key="1">
    <source>
        <dbReference type="Pfam" id="PF23961"/>
    </source>
</evidence>
<dbReference type="Pfam" id="PF23961">
    <property type="entry name" value="Phage_tail_terminator_9"/>
    <property type="match status" value="1"/>
</dbReference>
<accession>A0ABW1TP65</accession>
<name>A0ABW1TP65_9LACO</name>
<dbReference type="NCBIfam" id="NF047498">
    <property type="entry name" value="LIC_12616_fam"/>
    <property type="match status" value="1"/>
</dbReference>
<dbReference type="RefSeq" id="WP_125642755.1">
    <property type="nucleotide sequence ID" value="NZ_JBHSSJ010000012.1"/>
</dbReference>
<proteinExistence type="predicted"/>
<keyword evidence="3" id="KW-1185">Reference proteome</keyword>